<comment type="similarity">
    <text evidence="1">Belongs to the GSP E family.</text>
</comment>
<dbReference type="InterPro" id="IPR001482">
    <property type="entry name" value="T2SS/T4SS_dom"/>
</dbReference>
<dbReference type="SMART" id="SM00382">
    <property type="entry name" value="AAA"/>
    <property type="match status" value="1"/>
</dbReference>
<dbReference type="Proteomes" id="UP000025241">
    <property type="component" value="Chromosome I"/>
</dbReference>
<evidence type="ECO:0000313" key="3">
    <source>
        <dbReference type="EMBL" id="CDF83081.1"/>
    </source>
</evidence>
<dbReference type="InterPro" id="IPR050921">
    <property type="entry name" value="T4SS_GSP_E_ATPase"/>
</dbReference>
<dbReference type="eggNOG" id="COG5008">
    <property type="taxonomic scope" value="Bacteria"/>
</dbReference>
<name>A0A024HE01_PSEKB</name>
<dbReference type="PANTHER" id="PTHR30486">
    <property type="entry name" value="TWITCHING MOTILITY PROTEIN PILT"/>
    <property type="match status" value="1"/>
</dbReference>
<evidence type="ECO:0000259" key="2">
    <source>
        <dbReference type="PROSITE" id="PS00662"/>
    </source>
</evidence>
<organism evidence="3 4">
    <name type="scientific">Pseudomonas knackmussii (strain DSM 6978 / CCUG 54928 / LMG 23759 / B13)</name>
    <dbReference type="NCBI Taxonomy" id="1301098"/>
    <lineage>
        <taxon>Bacteria</taxon>
        <taxon>Pseudomonadati</taxon>
        <taxon>Pseudomonadota</taxon>
        <taxon>Gammaproteobacteria</taxon>
        <taxon>Pseudomonadales</taxon>
        <taxon>Pseudomonadaceae</taxon>
        <taxon>Pseudomonas</taxon>
    </lineage>
</organism>
<dbReference type="CDD" id="cd01131">
    <property type="entry name" value="PilT"/>
    <property type="match status" value="1"/>
</dbReference>
<dbReference type="RefSeq" id="WP_043250775.1">
    <property type="nucleotide sequence ID" value="NZ_HG322950.1"/>
</dbReference>
<dbReference type="PROSITE" id="PS00662">
    <property type="entry name" value="T2SP_E"/>
    <property type="match status" value="1"/>
</dbReference>
<dbReference type="Pfam" id="PF00437">
    <property type="entry name" value="T2SSE"/>
    <property type="match status" value="1"/>
</dbReference>
<dbReference type="HOGENOM" id="CLU_013446_4_0_6"/>
<dbReference type="OrthoDB" id="9804785at2"/>
<gene>
    <name evidence="3" type="ORF">PKB_1723</name>
</gene>
<reference evidence="3 4" key="1">
    <citation type="submission" date="2013-03" db="EMBL/GenBank/DDBJ databases">
        <authorList>
            <person name="Linke B."/>
        </authorList>
    </citation>
    <scope>NUCLEOTIDE SEQUENCE [LARGE SCALE GENOMIC DNA]</scope>
    <source>
        <strain evidence="3 4">B13</strain>
    </source>
</reference>
<sequence>MSDAADNALPDVYTYLNLLPQHAGSDMFFSVGAPPHIKIEGLSRPVGERALREGEVRLLAYQMLTPKQVEEFERDLELNMALNVPGSGRFRINLYFQRGEVAMVARLIKHVIPDTASLGLPPIVEKLALQDRGLILVVGAAGSGKSTTLACLLDFRNRQRSGHIVCIEDPIEFIHSHQRSIIDQREVGLDTHSFEDALRNVLREAPDVIMLGEIRDAATMQHALHYAETGHLCVATLHGTSARHAIERIVRFFPDEARHQVLADLSQNLLAVIGQRLVPGTTQRRVAAIELVLGTPHIRGLIERDELTELRGAIERALEHGMQSFDQALYRLLEEGRISVAEALKFADSRTDLSLKIKLERGLDDADNNLLFGA</sequence>
<dbReference type="SUPFAM" id="SSF52540">
    <property type="entry name" value="P-loop containing nucleoside triphosphate hydrolases"/>
    <property type="match status" value="1"/>
</dbReference>
<dbReference type="STRING" id="1301098.PKB_1723"/>
<evidence type="ECO:0000256" key="1">
    <source>
        <dbReference type="ARBA" id="ARBA00006611"/>
    </source>
</evidence>
<dbReference type="PANTHER" id="PTHR30486:SF12">
    <property type="entry name" value="TYPE IV PILUS ATPASE PILU"/>
    <property type="match status" value="1"/>
</dbReference>
<feature type="domain" description="Bacterial type II secretion system protein E" evidence="2">
    <location>
        <begin position="202"/>
        <end position="216"/>
    </location>
</feature>
<dbReference type="Gene3D" id="3.30.450.90">
    <property type="match status" value="1"/>
</dbReference>
<accession>A0A024HE01</accession>
<reference evidence="3 4" key="2">
    <citation type="submission" date="2014-05" db="EMBL/GenBank/DDBJ databases">
        <title>Genome sequence of the 3-chlorobenzoate degrading bacterium Pseudomonas knackmussii B13 shows multiple evidence for horizontal gene transfer.</title>
        <authorList>
            <person name="Miyazaki R."/>
            <person name="Bertelli C."/>
            <person name="Falquet L."/>
            <person name="Robinson-Rechavi M."/>
            <person name="Gharib W."/>
            <person name="Roy S."/>
            <person name="Van der Meer J.R."/>
        </authorList>
    </citation>
    <scope>NUCLEOTIDE SEQUENCE [LARGE SCALE GENOMIC DNA]</scope>
    <source>
        <strain evidence="3 4">B13</strain>
    </source>
</reference>
<protein>
    <submittedName>
        <fullName evidence="3">Twitching motility protein</fullName>
    </submittedName>
</protein>
<dbReference type="GO" id="GO:0005524">
    <property type="term" value="F:ATP binding"/>
    <property type="evidence" value="ECO:0007669"/>
    <property type="project" value="InterPro"/>
</dbReference>
<proteinExistence type="inferred from homology"/>
<evidence type="ECO:0000313" key="4">
    <source>
        <dbReference type="Proteomes" id="UP000025241"/>
    </source>
</evidence>
<dbReference type="InterPro" id="IPR003593">
    <property type="entry name" value="AAA+_ATPase"/>
</dbReference>
<dbReference type="AlphaFoldDB" id="A0A024HE01"/>
<keyword evidence="4" id="KW-1185">Reference proteome</keyword>
<dbReference type="GO" id="GO:0016887">
    <property type="term" value="F:ATP hydrolysis activity"/>
    <property type="evidence" value="ECO:0007669"/>
    <property type="project" value="InterPro"/>
</dbReference>
<dbReference type="InterPro" id="IPR006321">
    <property type="entry name" value="PilT/PilU"/>
</dbReference>
<dbReference type="KEGG" id="pkc:PKB_1723"/>
<dbReference type="NCBIfam" id="TIGR01420">
    <property type="entry name" value="pilT_fam"/>
    <property type="match status" value="1"/>
</dbReference>
<dbReference type="Gene3D" id="3.40.50.300">
    <property type="entry name" value="P-loop containing nucleotide triphosphate hydrolases"/>
    <property type="match status" value="1"/>
</dbReference>
<dbReference type="InterPro" id="IPR027417">
    <property type="entry name" value="P-loop_NTPase"/>
</dbReference>
<dbReference type="PATRIC" id="fig|1301098.3.peg.1716"/>
<dbReference type="EMBL" id="HG322950">
    <property type="protein sequence ID" value="CDF83081.1"/>
    <property type="molecule type" value="Genomic_DNA"/>
</dbReference>